<dbReference type="EMBL" id="BMXR01000004">
    <property type="protein sequence ID" value="GGX50755.1"/>
    <property type="molecule type" value="Genomic_DNA"/>
</dbReference>
<evidence type="ECO:0000256" key="2">
    <source>
        <dbReference type="ARBA" id="ARBA00004162"/>
    </source>
</evidence>
<dbReference type="RefSeq" id="WP_189608162.1">
    <property type="nucleotide sequence ID" value="NZ_BMXR01000004.1"/>
</dbReference>
<keyword evidence="11" id="KW-0966">Cell projection</keyword>
<evidence type="ECO:0000256" key="4">
    <source>
        <dbReference type="ARBA" id="ARBA00022475"/>
    </source>
</evidence>
<comment type="caution">
    <text evidence="11">The sequence shown here is derived from an EMBL/GenBank/DDBJ whole genome shotgun (WGS) entry which is preliminary data.</text>
</comment>
<evidence type="ECO:0000256" key="10">
    <source>
        <dbReference type="RuleBase" id="RU364125"/>
    </source>
</evidence>
<comment type="subcellular location">
    <subcellularLocation>
        <location evidence="10">Cell inner membrane</location>
    </subcellularLocation>
    <subcellularLocation>
        <location evidence="2">Cell membrane</location>
        <topology evidence="2">Single-pass membrane protein</topology>
    </subcellularLocation>
</comment>
<keyword evidence="4" id="KW-1003">Cell membrane</keyword>
<keyword evidence="11" id="KW-0282">Flagellum</keyword>
<evidence type="ECO:0000256" key="9">
    <source>
        <dbReference type="ARBA" id="ARBA00023136"/>
    </source>
</evidence>
<keyword evidence="10" id="KW-0997">Cell inner membrane</keyword>
<evidence type="ECO:0000256" key="5">
    <source>
        <dbReference type="ARBA" id="ARBA00022500"/>
    </source>
</evidence>
<dbReference type="GO" id="GO:0006935">
    <property type="term" value="P:chemotaxis"/>
    <property type="evidence" value="ECO:0007669"/>
    <property type="project" value="UniProtKB-KW"/>
</dbReference>
<evidence type="ECO:0000256" key="3">
    <source>
        <dbReference type="ARBA" id="ARBA00008281"/>
    </source>
</evidence>
<dbReference type="InterPro" id="IPR005503">
    <property type="entry name" value="FliL"/>
</dbReference>
<reference evidence="11" key="1">
    <citation type="journal article" date="2014" name="Int. J. Syst. Evol. Microbiol.">
        <title>Complete genome sequence of Corynebacterium casei LMG S-19264T (=DSM 44701T), isolated from a smear-ripened cheese.</title>
        <authorList>
            <consortium name="US DOE Joint Genome Institute (JGI-PGF)"/>
            <person name="Walter F."/>
            <person name="Albersmeier A."/>
            <person name="Kalinowski J."/>
            <person name="Ruckert C."/>
        </authorList>
    </citation>
    <scope>NUCLEOTIDE SEQUENCE</scope>
    <source>
        <strain evidence="11">KCTC 22169</strain>
    </source>
</reference>
<keyword evidence="8 10" id="KW-1133">Transmembrane helix</keyword>
<protein>
    <recommendedName>
        <fullName evidence="10">Flagellar protein FliL</fullName>
    </recommendedName>
</protein>
<keyword evidence="5 10" id="KW-0145">Chemotaxis</keyword>
<accession>A0A918K5K0</accession>
<keyword evidence="12" id="KW-1185">Reference proteome</keyword>
<evidence type="ECO:0000256" key="7">
    <source>
        <dbReference type="ARBA" id="ARBA00022779"/>
    </source>
</evidence>
<feature type="transmembrane region" description="Helical" evidence="10">
    <location>
        <begin position="23"/>
        <end position="45"/>
    </location>
</feature>
<dbReference type="GO" id="GO:0005886">
    <property type="term" value="C:plasma membrane"/>
    <property type="evidence" value="ECO:0007669"/>
    <property type="project" value="UniProtKB-SubCell"/>
</dbReference>
<sequence length="174" mass="18936">MAEDDEQVENESGESARSKLKSMVMIAGGGILIASLSIGGTLFFLSRGDDSMAGDEEMSEESAEEAPQGPAMYLAMQPAFIVNYTVGARTRFLQLELSLMTRDGAAIDAANAHMPLIRDRLLEVLAQQDYQSLQTAEGKEQLVGELTQAVQTIMQDKIGRPGIETVLFRSFVMQ</sequence>
<reference evidence="11" key="2">
    <citation type="submission" date="2020-09" db="EMBL/GenBank/DDBJ databases">
        <authorList>
            <person name="Sun Q."/>
            <person name="Kim S."/>
        </authorList>
    </citation>
    <scope>NUCLEOTIDE SEQUENCE</scope>
    <source>
        <strain evidence="11">KCTC 22169</strain>
    </source>
</reference>
<evidence type="ECO:0000256" key="6">
    <source>
        <dbReference type="ARBA" id="ARBA00022692"/>
    </source>
</evidence>
<evidence type="ECO:0000313" key="12">
    <source>
        <dbReference type="Proteomes" id="UP000626148"/>
    </source>
</evidence>
<keyword evidence="9 10" id="KW-0472">Membrane</keyword>
<keyword evidence="7 10" id="KW-0283">Flagellar rotation</keyword>
<dbReference type="Pfam" id="PF03748">
    <property type="entry name" value="FliL"/>
    <property type="match status" value="1"/>
</dbReference>
<dbReference type="PANTHER" id="PTHR35091:SF2">
    <property type="entry name" value="FLAGELLAR PROTEIN FLIL"/>
    <property type="match status" value="1"/>
</dbReference>
<comment type="function">
    <text evidence="1 10">Controls the rotational direction of flagella during chemotaxis.</text>
</comment>
<gene>
    <name evidence="11" type="ORF">GCM10007392_17410</name>
</gene>
<dbReference type="PANTHER" id="PTHR35091">
    <property type="entry name" value="FLAGELLAR PROTEIN FLIL"/>
    <property type="match status" value="1"/>
</dbReference>
<evidence type="ECO:0000313" key="11">
    <source>
        <dbReference type="EMBL" id="GGX50755.1"/>
    </source>
</evidence>
<dbReference type="GO" id="GO:0071978">
    <property type="term" value="P:bacterial-type flagellum-dependent swarming motility"/>
    <property type="evidence" value="ECO:0007669"/>
    <property type="project" value="TreeGrafter"/>
</dbReference>
<keyword evidence="11" id="KW-0969">Cilium</keyword>
<dbReference type="AlphaFoldDB" id="A0A918K5K0"/>
<dbReference type="Proteomes" id="UP000626148">
    <property type="component" value="Unassembled WGS sequence"/>
</dbReference>
<keyword evidence="6 10" id="KW-0812">Transmembrane</keyword>
<proteinExistence type="inferred from homology"/>
<dbReference type="GO" id="GO:0009425">
    <property type="term" value="C:bacterial-type flagellum basal body"/>
    <property type="evidence" value="ECO:0007669"/>
    <property type="project" value="InterPro"/>
</dbReference>
<evidence type="ECO:0000256" key="8">
    <source>
        <dbReference type="ARBA" id="ARBA00022989"/>
    </source>
</evidence>
<evidence type="ECO:0000256" key="1">
    <source>
        <dbReference type="ARBA" id="ARBA00002254"/>
    </source>
</evidence>
<organism evidence="11 12">
    <name type="scientific">Saccharospirillum salsuginis</name>
    <dbReference type="NCBI Taxonomy" id="418750"/>
    <lineage>
        <taxon>Bacteria</taxon>
        <taxon>Pseudomonadati</taxon>
        <taxon>Pseudomonadota</taxon>
        <taxon>Gammaproteobacteria</taxon>
        <taxon>Oceanospirillales</taxon>
        <taxon>Saccharospirillaceae</taxon>
        <taxon>Saccharospirillum</taxon>
    </lineage>
</organism>
<comment type="similarity">
    <text evidence="3 10">Belongs to the FliL family.</text>
</comment>
<name>A0A918K5K0_9GAMM</name>